<comment type="subcellular location">
    <subcellularLocation>
        <location evidence="1">Membrane</location>
        <topology evidence="1">Multi-pass membrane protein</topology>
    </subcellularLocation>
</comment>
<evidence type="ECO:0000256" key="2">
    <source>
        <dbReference type="ARBA" id="ARBA00005587"/>
    </source>
</evidence>
<evidence type="ECO:0000256" key="1">
    <source>
        <dbReference type="ARBA" id="ARBA00004141"/>
    </source>
</evidence>
<organism evidence="9 10">
    <name type="scientific">Adineta ricciae</name>
    <name type="common">Rotifer</name>
    <dbReference type="NCBI Taxonomy" id="249248"/>
    <lineage>
        <taxon>Eukaryota</taxon>
        <taxon>Metazoa</taxon>
        <taxon>Spiralia</taxon>
        <taxon>Gnathifera</taxon>
        <taxon>Rotifera</taxon>
        <taxon>Eurotatoria</taxon>
        <taxon>Bdelloidea</taxon>
        <taxon>Adinetida</taxon>
        <taxon>Adinetidae</taxon>
        <taxon>Adineta</taxon>
    </lineage>
</organism>
<dbReference type="GO" id="GO:0015123">
    <property type="term" value="F:acetate transmembrane transporter activity"/>
    <property type="evidence" value="ECO:0007669"/>
    <property type="project" value="TreeGrafter"/>
</dbReference>
<evidence type="ECO:0000313" key="9">
    <source>
        <dbReference type="EMBL" id="CAF1338584.1"/>
    </source>
</evidence>
<dbReference type="PANTHER" id="PTHR31123">
    <property type="entry name" value="ACCUMULATION OF DYADS PROTEIN 2-RELATED"/>
    <property type="match status" value="1"/>
</dbReference>
<feature type="chain" id="PRO_5032393186" evidence="8">
    <location>
        <begin position="18"/>
        <end position="897"/>
    </location>
</feature>
<dbReference type="InterPro" id="IPR051633">
    <property type="entry name" value="AceTr"/>
</dbReference>
<feature type="transmembrane region" description="Helical" evidence="7">
    <location>
        <begin position="811"/>
        <end position="833"/>
    </location>
</feature>
<dbReference type="PANTHER" id="PTHR31123:SF1">
    <property type="entry name" value="ACCUMULATION OF DYADS PROTEIN 2-RELATED"/>
    <property type="match status" value="1"/>
</dbReference>
<evidence type="ECO:0000256" key="8">
    <source>
        <dbReference type="SAM" id="SignalP"/>
    </source>
</evidence>
<feature type="transmembrane region" description="Helical" evidence="7">
    <location>
        <begin position="845"/>
        <end position="864"/>
    </location>
</feature>
<dbReference type="AlphaFoldDB" id="A0A815GET3"/>
<accession>A0A815GET3</accession>
<dbReference type="Pfam" id="PF01184">
    <property type="entry name" value="Gpr1_Fun34_YaaH"/>
    <property type="match status" value="1"/>
</dbReference>
<dbReference type="OrthoDB" id="10035052at2759"/>
<evidence type="ECO:0000256" key="7">
    <source>
        <dbReference type="SAM" id="Phobius"/>
    </source>
</evidence>
<proteinExistence type="inferred from homology"/>
<dbReference type="Proteomes" id="UP000663852">
    <property type="component" value="Unassembled WGS sequence"/>
</dbReference>
<evidence type="ECO:0000313" key="10">
    <source>
        <dbReference type="Proteomes" id="UP000663852"/>
    </source>
</evidence>
<protein>
    <submittedName>
        <fullName evidence="9">Uncharacterized protein</fullName>
    </submittedName>
</protein>
<dbReference type="EMBL" id="CAJNOJ010000251">
    <property type="protein sequence ID" value="CAF1338584.1"/>
    <property type="molecule type" value="Genomic_DNA"/>
</dbReference>
<sequence>MLRLLIVVLVSSESLHSLHFNGGTIRWQPIYPTINSSLVPIQIIQTYSWTYPVISCATNVPISTPGRTTANYNLTCVTDCSTDGGYSANPVDILTDCQSVNSALGMMTSQRSVNISLMAGAHFYLAYVGSAWVALNDPAQSGLEWSIVCSIDLRMRPDGIINTPPVANVVSPQYAIVNRTIQITIPVSDANAGDDVRCRWSVYTPGYRRRRNVDQTGISVNEKQIVLKREKRWKNPCSSCQYSCGHKCLCSCSGCNGTTCSGSTCNSASGCLPGTTTVETPGTLKPTSSYPNRQPIDECGGICYPGSLPNGTTLSGCTITFTGPVADTWYGVAVQVEDFINTTSNVSMSSVPVQFLIYVMGQPMCGSAAVIVPLTGCFDVLVGVPMSFNISAVNLCNPNISQIVDIAVVNSISGMNMSNLTTSLTNESISYVTFTWEPQISQVGSQQLCVTAITQEQVTSSTYCVTFNVVSSGPLCITTTTSTTTTSTSVTTSTSTTTTTVTTTASPKNNINWPLIVGLTLLALLLALCCSCCCIYWLLLAPGARRRRRKNRKDRDLPVILLDKHQFLNRIIEIERIDSFSTDLLKKNSSIGNVSPTELQITTNSPSIPEVHQSPPNPSRRSNVPVRASTVHVTQIPRSSSNHEQRPSKIYLHYTNRESSSNEQILNQDVYSRFNHAHGLSRPYNATPIGFCAFSLTLFVYSFYLAGATVPVTSSASIAMGLGLFYGGLVELIAGVFELRIGNNFYALTFLSYAGYWLGLASLYVSGSFGFTTGFLTGSDNTALHNAMGVFYLAWTIFTLAMLISSIRTNVINVVFFFFLMLVYILLCAGFFLDDQYNLRRAAGAIGIFTAVVGWYKAFASLLIKGDNSYFDLPLFDISRRSTEPGGPKVVETRANK</sequence>
<reference evidence="9" key="1">
    <citation type="submission" date="2021-02" db="EMBL/GenBank/DDBJ databases">
        <authorList>
            <person name="Nowell W R."/>
        </authorList>
    </citation>
    <scope>NUCLEOTIDE SEQUENCE</scope>
</reference>
<evidence type="ECO:0000256" key="5">
    <source>
        <dbReference type="ARBA" id="ARBA00023136"/>
    </source>
</evidence>
<gene>
    <name evidence="9" type="ORF">EDS130_LOCUS32604</name>
</gene>
<feature type="signal peptide" evidence="8">
    <location>
        <begin position="1"/>
        <end position="17"/>
    </location>
</feature>
<feature type="transmembrane region" description="Helical" evidence="7">
    <location>
        <begin position="683"/>
        <end position="704"/>
    </location>
</feature>
<comment type="caution">
    <text evidence="9">The sequence shown here is derived from an EMBL/GenBank/DDBJ whole genome shotgun (WGS) entry which is preliminary data.</text>
</comment>
<dbReference type="NCBIfam" id="NF038013">
    <property type="entry name" value="AceTr_1"/>
    <property type="match status" value="1"/>
</dbReference>
<dbReference type="GO" id="GO:0005886">
    <property type="term" value="C:plasma membrane"/>
    <property type="evidence" value="ECO:0007669"/>
    <property type="project" value="TreeGrafter"/>
</dbReference>
<keyword evidence="4 7" id="KW-1133">Transmembrane helix</keyword>
<feature type="transmembrane region" description="Helical" evidence="7">
    <location>
        <begin position="784"/>
        <end position="804"/>
    </location>
</feature>
<feature type="transmembrane region" description="Helical" evidence="7">
    <location>
        <begin position="513"/>
        <end position="540"/>
    </location>
</feature>
<keyword evidence="5 7" id="KW-0472">Membrane</keyword>
<comment type="similarity">
    <text evidence="2">Belongs to the acetate uptake transporter (AceTr) (TC 2.A.96) family.</text>
</comment>
<keyword evidence="8" id="KW-0732">Signal</keyword>
<feature type="compositionally biased region" description="Polar residues" evidence="6">
    <location>
        <begin position="631"/>
        <end position="640"/>
    </location>
</feature>
<name>A0A815GET3_ADIRI</name>
<dbReference type="InterPro" id="IPR000791">
    <property type="entry name" value="Gpr1/Fun34/SatP-like"/>
</dbReference>
<feature type="region of interest" description="Disordered" evidence="6">
    <location>
        <begin position="596"/>
        <end position="648"/>
    </location>
</feature>
<evidence type="ECO:0000256" key="4">
    <source>
        <dbReference type="ARBA" id="ARBA00022989"/>
    </source>
</evidence>
<keyword evidence="3 7" id="KW-0812">Transmembrane</keyword>
<evidence type="ECO:0000256" key="3">
    <source>
        <dbReference type="ARBA" id="ARBA00022692"/>
    </source>
</evidence>
<feature type="compositionally biased region" description="Polar residues" evidence="6">
    <location>
        <begin position="596"/>
        <end position="607"/>
    </location>
</feature>
<feature type="transmembrane region" description="Helical" evidence="7">
    <location>
        <begin position="716"/>
        <end position="737"/>
    </location>
</feature>
<evidence type="ECO:0000256" key="6">
    <source>
        <dbReference type="SAM" id="MobiDB-lite"/>
    </source>
</evidence>
<feature type="transmembrane region" description="Helical" evidence="7">
    <location>
        <begin position="744"/>
        <end position="764"/>
    </location>
</feature>